<reference evidence="4 5" key="1">
    <citation type="submission" date="2024-09" db="EMBL/GenBank/DDBJ databases">
        <authorList>
            <person name="Sun Q."/>
            <person name="Mori K."/>
        </authorList>
    </citation>
    <scope>NUCLEOTIDE SEQUENCE [LARGE SCALE GENOMIC DNA]</scope>
    <source>
        <strain evidence="4 5">CECT 8286</strain>
    </source>
</reference>
<name>A0ABV5F6L5_9FLAO</name>
<feature type="domain" description="Phage tail tape measure protein" evidence="3">
    <location>
        <begin position="211"/>
        <end position="398"/>
    </location>
</feature>
<feature type="coiled-coil region" evidence="1">
    <location>
        <begin position="786"/>
        <end position="845"/>
    </location>
</feature>
<organism evidence="4 5">
    <name type="scientific">Formosa undariae</name>
    <dbReference type="NCBI Taxonomy" id="1325436"/>
    <lineage>
        <taxon>Bacteria</taxon>
        <taxon>Pseudomonadati</taxon>
        <taxon>Bacteroidota</taxon>
        <taxon>Flavobacteriia</taxon>
        <taxon>Flavobacteriales</taxon>
        <taxon>Flavobacteriaceae</taxon>
        <taxon>Formosa</taxon>
    </lineage>
</organism>
<keyword evidence="2" id="KW-0472">Membrane</keyword>
<feature type="coiled-coil region" evidence="1">
    <location>
        <begin position="604"/>
        <end position="631"/>
    </location>
</feature>
<feature type="coiled-coil region" evidence="1">
    <location>
        <begin position="18"/>
        <end position="52"/>
    </location>
</feature>
<evidence type="ECO:0000259" key="3">
    <source>
        <dbReference type="Pfam" id="PF10145"/>
    </source>
</evidence>
<feature type="transmembrane region" description="Helical" evidence="2">
    <location>
        <begin position="1092"/>
        <end position="1112"/>
    </location>
</feature>
<feature type="transmembrane region" description="Helical" evidence="2">
    <location>
        <begin position="1118"/>
        <end position="1140"/>
    </location>
</feature>
<feature type="coiled-coil region" evidence="1">
    <location>
        <begin position="1069"/>
        <end position="1096"/>
    </location>
</feature>
<accession>A0ABV5F6L5</accession>
<dbReference type="Pfam" id="PF10145">
    <property type="entry name" value="PhageMin_Tail"/>
    <property type="match status" value="1"/>
</dbReference>
<keyword evidence="2" id="KW-1133">Transmembrane helix</keyword>
<dbReference type="EMBL" id="JBHMEZ010000032">
    <property type="protein sequence ID" value="MFB9055087.1"/>
    <property type="molecule type" value="Genomic_DNA"/>
</dbReference>
<feature type="coiled-coil region" evidence="1">
    <location>
        <begin position="119"/>
        <end position="146"/>
    </location>
</feature>
<gene>
    <name evidence="4" type="ORF">ACFFVB_18545</name>
</gene>
<dbReference type="InterPro" id="IPR010090">
    <property type="entry name" value="Phage_tape_meas"/>
</dbReference>
<dbReference type="RefSeq" id="WP_382384789.1">
    <property type="nucleotide sequence ID" value="NZ_JBHMEZ010000032.1"/>
</dbReference>
<proteinExistence type="predicted"/>
<keyword evidence="5" id="KW-1185">Reference proteome</keyword>
<evidence type="ECO:0000256" key="2">
    <source>
        <dbReference type="SAM" id="Phobius"/>
    </source>
</evidence>
<evidence type="ECO:0000256" key="1">
    <source>
        <dbReference type="SAM" id="Coils"/>
    </source>
</evidence>
<keyword evidence="2" id="KW-0812">Transmembrane</keyword>
<evidence type="ECO:0000313" key="5">
    <source>
        <dbReference type="Proteomes" id="UP001589605"/>
    </source>
</evidence>
<evidence type="ECO:0000313" key="4">
    <source>
        <dbReference type="EMBL" id="MFB9055087.1"/>
    </source>
</evidence>
<sequence>MAKRILDEEMRFSIVVNGNEAQKELLDLEKSTRKLNEENKQYRLEQKRLVAQGKENTAEYKTLTATIKDNTATIKSNKTQMALLQKQIGVTGLTMAQLTTRASQLRLQLRNMVPGSADYNRLNADLKSVNARLKELKTNAQATKLSLGGIADGFNRYAALGASVIATLTGIVLSIQQLIDYNGKLSDAQSNVQKTTGLTKDEVDELTKSFGLLKTRTARIELLQLAEEAGRLGIEGVKNVKDFVEVANQLKVALGDDLSDTAIREVGKMVNVYKVGEKTGKDFKNSMLALGSAINEVSASGSNNASFLVDYLKRQAGIAAQANVSAEDNLAYAATFDEIGQSVEVSATAMNKVWMDMFKNTDLYANIAGETLEDFTTLLKTDANAAMLKFLKGLNGNNAGLRAMLIQLEDLEVGGDRGVAALSALANNTELLEKRQLTSNESLEKATSLTDEYALKNNNLAGVLDKIKKKLIGAFSSETVIAGLTGLTSWFGKLIGAIEDVNEQFDKEVKVSYETAKANRQLVSEGQNLLKKYEELNAVLEPTIEQKEELDTVMFRLKNMFGESVIEIDKETGAYILNTAAVREQIRLKRISADEEASTLVSRRQGVKDAIADLEAQKKAAESKLDQERKGFELVNKQDIEAIKNASSLSAIEKQQQLERLEGYQSLDQARLKSGSINQELYNKNKKLADLNAKLKELEFTEADADAFFATPEVPTGDAGPKEGDVKTIGDVTYKYSNGKWIAVINKPTGTPDKTIDTAKKRAEELLKLQRASEDARLELIQDSFEREMAIEEANHRRKIEDLNNQTIGQGTINSAIAKGDTSLADDYIAKNKELNAQIESENQLHEIRKATILENGITNNLQTRLDAFNQAEIDRETAFNNELVALGDNEEAKKALTQQYNKDRLVREKLHLATVKAEFFNVMNAEEFKGFDLEVLSEDQVNAIKARLKELGLSISEINALLGKMSGKGGEDDLQFIGGQADILGFTPEQWDSTFANLDTTVGKLNAAVLGMRAMGEAFAMYQEFVAAGEARELADFEKTTDIKKSRHQELLDQGMITERQYNEGVAAMDADLEKKKAEIAYNQAKREKEAALMAIAINTATAIMGIWAQVPKFDFGISAGILTGVVGALGLAQAVTVAKAPLPAKGYEQGLYQNIQREQDGKVFNAKYGGTTTSGMVNEPTYFLAGEGGKNWPEMVIDGGTMKQMNPYVKEALYGEVARMKGYETGYYQNQTSTPEFSAQSNSSDPLLLATLTKTNELLDALNKNGVMAVLSTNFKNLKELQEEQEKYNKFKQKRKI</sequence>
<comment type="caution">
    <text evidence="4">The sequence shown here is derived from an EMBL/GenBank/DDBJ whole genome shotgun (WGS) entry which is preliminary data.</text>
</comment>
<dbReference type="Proteomes" id="UP001589605">
    <property type="component" value="Unassembled WGS sequence"/>
</dbReference>
<dbReference type="NCBIfam" id="TIGR01760">
    <property type="entry name" value="tape_meas_TP901"/>
    <property type="match status" value="1"/>
</dbReference>
<protein>
    <submittedName>
        <fullName evidence="4">Phage tail tape measure protein</fullName>
    </submittedName>
</protein>
<keyword evidence="1" id="KW-0175">Coiled coil</keyword>